<dbReference type="AlphaFoldDB" id="H1Y0T1"/>
<dbReference type="eggNOG" id="ENOG5030BQU">
    <property type="taxonomic scope" value="Bacteria"/>
</dbReference>
<feature type="chain" id="PRO_5003556950" description="Outer membrane protein beta-barrel domain-containing protein" evidence="1">
    <location>
        <begin position="33"/>
        <end position="177"/>
    </location>
</feature>
<feature type="signal peptide" evidence="1">
    <location>
        <begin position="1"/>
        <end position="32"/>
    </location>
</feature>
<accession>H1Y0T1</accession>
<evidence type="ECO:0000313" key="3">
    <source>
        <dbReference type="Proteomes" id="UP000002774"/>
    </source>
</evidence>
<evidence type="ECO:0000256" key="1">
    <source>
        <dbReference type="SAM" id="SignalP"/>
    </source>
</evidence>
<dbReference type="EMBL" id="CM001403">
    <property type="protein sequence ID" value="EHQ28821.1"/>
    <property type="molecule type" value="Genomic_DNA"/>
</dbReference>
<evidence type="ECO:0000313" key="2">
    <source>
        <dbReference type="EMBL" id="EHQ28821.1"/>
    </source>
</evidence>
<organism evidence="2 3">
    <name type="scientific">Mucilaginibacter paludis DSM 18603</name>
    <dbReference type="NCBI Taxonomy" id="714943"/>
    <lineage>
        <taxon>Bacteria</taxon>
        <taxon>Pseudomonadati</taxon>
        <taxon>Bacteroidota</taxon>
        <taxon>Sphingobacteriia</taxon>
        <taxon>Sphingobacteriales</taxon>
        <taxon>Sphingobacteriaceae</taxon>
        <taxon>Mucilaginibacter</taxon>
    </lineage>
</organism>
<evidence type="ECO:0008006" key="4">
    <source>
        <dbReference type="Google" id="ProtNLM"/>
    </source>
</evidence>
<sequence length="177" mass="19218">MTISLTFIKFTRSCLLSLTFIFLFNAVYSQQAASVYPRIIGYFSIYHPIETLSSGNFTGNFGNTYTVSFPLGIQILKSDHVGVSLEIAPTVRTENNISKVSSLSFCPGAFLRLPHNANVVARLAFESTGRFGFTPSVNKVLVKGKDCSLFGSIPFPVRFGNNQATSIGGGLQLGVLF</sequence>
<dbReference type="HOGENOM" id="CLU_133800_0_0_10"/>
<name>H1Y0T1_9SPHI</name>
<protein>
    <recommendedName>
        <fullName evidence="4">Outer membrane protein beta-barrel domain-containing protein</fullName>
    </recommendedName>
</protein>
<gene>
    <name evidence="2" type="ORF">Mucpa_4736</name>
</gene>
<keyword evidence="1" id="KW-0732">Signal</keyword>
<dbReference type="Proteomes" id="UP000002774">
    <property type="component" value="Chromosome"/>
</dbReference>
<dbReference type="OrthoDB" id="662468at2"/>
<dbReference type="RefSeq" id="WP_008509755.1">
    <property type="nucleotide sequence ID" value="NZ_CM001403.1"/>
</dbReference>
<proteinExistence type="predicted"/>
<reference evidence="2" key="1">
    <citation type="submission" date="2011-09" db="EMBL/GenBank/DDBJ databases">
        <title>The permanent draft genome of Mucilaginibacter paludis DSM 18603.</title>
        <authorList>
            <consortium name="US DOE Joint Genome Institute (JGI-PGF)"/>
            <person name="Lucas S."/>
            <person name="Han J."/>
            <person name="Lapidus A."/>
            <person name="Bruce D."/>
            <person name="Goodwin L."/>
            <person name="Pitluck S."/>
            <person name="Peters L."/>
            <person name="Kyrpides N."/>
            <person name="Mavromatis K."/>
            <person name="Ivanova N."/>
            <person name="Mikhailova N."/>
            <person name="Held B."/>
            <person name="Detter J.C."/>
            <person name="Tapia R."/>
            <person name="Han C."/>
            <person name="Land M."/>
            <person name="Hauser L."/>
            <person name="Markowitz V."/>
            <person name="Cheng J.-F."/>
            <person name="Hugenholtz P."/>
            <person name="Woyke T."/>
            <person name="Wu D."/>
            <person name="Tindall B."/>
            <person name="Brambilla E."/>
            <person name="Klenk H.-P."/>
            <person name="Eisen J.A."/>
        </authorList>
    </citation>
    <scope>NUCLEOTIDE SEQUENCE [LARGE SCALE GENOMIC DNA]</scope>
    <source>
        <strain evidence="2">DSM 18603</strain>
    </source>
</reference>
<keyword evidence="3" id="KW-1185">Reference proteome</keyword>